<feature type="compositionally biased region" description="Gly residues" evidence="1">
    <location>
        <begin position="11"/>
        <end position="26"/>
    </location>
</feature>
<evidence type="ECO:0000313" key="2">
    <source>
        <dbReference type="EMBL" id="GAA3373093.1"/>
    </source>
</evidence>
<reference evidence="3" key="1">
    <citation type="journal article" date="2019" name="Int. J. Syst. Evol. Microbiol.">
        <title>The Global Catalogue of Microorganisms (GCM) 10K type strain sequencing project: providing services to taxonomists for standard genome sequencing and annotation.</title>
        <authorList>
            <consortium name="The Broad Institute Genomics Platform"/>
            <consortium name="The Broad Institute Genome Sequencing Center for Infectious Disease"/>
            <person name="Wu L."/>
            <person name="Ma J."/>
        </authorList>
    </citation>
    <scope>NUCLEOTIDE SEQUENCE [LARGE SCALE GENOMIC DNA]</scope>
    <source>
        <strain evidence="3">JCM 9651</strain>
    </source>
</reference>
<protein>
    <submittedName>
        <fullName evidence="2">Uncharacterized protein</fullName>
    </submittedName>
</protein>
<evidence type="ECO:0000313" key="3">
    <source>
        <dbReference type="Proteomes" id="UP001499990"/>
    </source>
</evidence>
<name>A0ABP6SDB7_9ACTN</name>
<dbReference type="EMBL" id="BAAAYL010000001">
    <property type="protein sequence ID" value="GAA3373093.1"/>
    <property type="molecule type" value="Genomic_DNA"/>
</dbReference>
<gene>
    <name evidence="2" type="ORF">GCM10020367_31670</name>
</gene>
<evidence type="ECO:0000256" key="1">
    <source>
        <dbReference type="SAM" id="MobiDB-lite"/>
    </source>
</evidence>
<organism evidence="2 3">
    <name type="scientific">Streptomyces sannanensis</name>
    <dbReference type="NCBI Taxonomy" id="285536"/>
    <lineage>
        <taxon>Bacteria</taxon>
        <taxon>Bacillati</taxon>
        <taxon>Actinomycetota</taxon>
        <taxon>Actinomycetes</taxon>
        <taxon>Kitasatosporales</taxon>
        <taxon>Streptomycetaceae</taxon>
        <taxon>Streptomyces</taxon>
    </lineage>
</organism>
<dbReference type="Proteomes" id="UP001499990">
    <property type="component" value="Unassembled WGS sequence"/>
</dbReference>
<proteinExistence type="predicted"/>
<comment type="caution">
    <text evidence="2">The sequence shown here is derived from an EMBL/GenBank/DDBJ whole genome shotgun (WGS) entry which is preliminary data.</text>
</comment>
<keyword evidence="3" id="KW-1185">Reference proteome</keyword>
<feature type="region of interest" description="Disordered" evidence="1">
    <location>
        <begin position="1"/>
        <end position="26"/>
    </location>
</feature>
<accession>A0ABP6SDB7</accession>
<sequence>MAGQGDDGEPALGGGEGVCEGQGGGVPVDGGHGSIFVRMFEKGKRKSLAENVPERFSSCGPWVWWVDGCLGWVSGDEEEVYPTFLMLARESGPPGWFTADSVGNSGVATSSPASGAVGQLPWNKPYL</sequence>